<protein>
    <submittedName>
        <fullName evidence="1">Uncharacterized protein</fullName>
    </submittedName>
</protein>
<name>A0A3Q7GKV8_SOLLC</name>
<dbReference type="Gramene" id="Solyc05g051100.2.1">
    <property type="protein sequence ID" value="Solyc05g051100.2.1"/>
    <property type="gene ID" value="Solyc05g051100.2"/>
</dbReference>
<accession>A0A3Q7GKV8</accession>
<evidence type="ECO:0000313" key="1">
    <source>
        <dbReference type="EnsemblPlants" id="Solyc05g051100.2.1"/>
    </source>
</evidence>
<organism evidence="1">
    <name type="scientific">Solanum lycopersicum</name>
    <name type="common">Tomato</name>
    <name type="synonym">Lycopersicon esculentum</name>
    <dbReference type="NCBI Taxonomy" id="4081"/>
    <lineage>
        <taxon>Eukaryota</taxon>
        <taxon>Viridiplantae</taxon>
        <taxon>Streptophyta</taxon>
        <taxon>Embryophyta</taxon>
        <taxon>Tracheophyta</taxon>
        <taxon>Spermatophyta</taxon>
        <taxon>Magnoliopsida</taxon>
        <taxon>eudicotyledons</taxon>
        <taxon>Gunneridae</taxon>
        <taxon>Pentapetalae</taxon>
        <taxon>asterids</taxon>
        <taxon>lamiids</taxon>
        <taxon>Solanales</taxon>
        <taxon>Solanaceae</taxon>
        <taxon>Solanoideae</taxon>
        <taxon>Solaneae</taxon>
        <taxon>Solanum</taxon>
        <taxon>Solanum subgen. Lycopersicon</taxon>
    </lineage>
</organism>
<proteinExistence type="predicted"/>
<sequence>MSTKNDQHWFLHLLQYTLHKVRDQCPFCRADGKPVDKYLDKKGEDAYYELLDKTRKLSLASRDQDDPYNTGGYHCFFPSGNGRLIHAQAENAPIIFGKLCMSFIMVEIV</sequence>
<reference evidence="1" key="2">
    <citation type="submission" date="2019-01" db="UniProtKB">
        <authorList>
            <consortium name="EnsemblPlants"/>
        </authorList>
    </citation>
    <scope>IDENTIFICATION</scope>
    <source>
        <strain evidence="1">cv. Heinz 1706</strain>
    </source>
</reference>
<dbReference type="PaxDb" id="4081-Solyc05g051100.1.1"/>
<dbReference type="AlphaFoldDB" id="A0A3Q7GKV8"/>
<dbReference type="InParanoid" id="A0A3Q7GKV8"/>
<reference evidence="1" key="1">
    <citation type="journal article" date="2012" name="Nature">
        <title>The tomato genome sequence provides insights into fleshy fruit evolution.</title>
        <authorList>
            <consortium name="Tomato Genome Consortium"/>
        </authorList>
    </citation>
    <scope>NUCLEOTIDE SEQUENCE [LARGE SCALE GENOMIC DNA]</scope>
    <source>
        <strain evidence="1">cv. Heinz 1706</strain>
    </source>
</reference>
<dbReference type="Proteomes" id="UP000004994">
    <property type="component" value="Chromosome 5"/>
</dbReference>
<evidence type="ECO:0000313" key="2">
    <source>
        <dbReference type="Proteomes" id="UP000004994"/>
    </source>
</evidence>
<keyword evidence="2" id="KW-1185">Reference proteome</keyword>
<dbReference type="EnsemblPlants" id="Solyc05g051100.2.1">
    <property type="protein sequence ID" value="Solyc05g051100.2.1"/>
    <property type="gene ID" value="Solyc05g051100.2"/>
</dbReference>
<dbReference type="STRING" id="4081.A0A3Q7GKV8"/>